<keyword evidence="4" id="KW-1185">Reference proteome</keyword>
<gene>
    <name evidence="3" type="ORF">C922_01226</name>
</gene>
<protein>
    <recommendedName>
        <fullName evidence="2">CFA20 domain-containing protein</fullName>
    </recommendedName>
</protein>
<accession>W7AA93</accession>
<dbReference type="InterPro" id="IPR040441">
    <property type="entry name" value="CFA20/CFAP20DC"/>
</dbReference>
<name>W7AA93_9APIC</name>
<dbReference type="Proteomes" id="UP000030640">
    <property type="component" value="Unassembled WGS sequence"/>
</dbReference>
<feature type="compositionally biased region" description="Basic and acidic residues" evidence="1">
    <location>
        <begin position="228"/>
        <end position="243"/>
    </location>
</feature>
<feature type="region of interest" description="Disordered" evidence="1">
    <location>
        <begin position="299"/>
        <end position="342"/>
    </location>
</feature>
<dbReference type="OrthoDB" id="7486196at2759"/>
<dbReference type="Pfam" id="PF05018">
    <property type="entry name" value="CFA20_dom"/>
    <property type="match status" value="1"/>
</dbReference>
<dbReference type="RefSeq" id="XP_008815056.1">
    <property type="nucleotide sequence ID" value="XM_008816834.1"/>
</dbReference>
<dbReference type="GeneID" id="20036500"/>
<dbReference type="AlphaFoldDB" id="W7AA93"/>
<dbReference type="InterPro" id="IPR007714">
    <property type="entry name" value="CFA20_dom"/>
</dbReference>
<proteinExistence type="predicted"/>
<feature type="compositionally biased region" description="Low complexity" evidence="1">
    <location>
        <begin position="313"/>
        <end position="331"/>
    </location>
</feature>
<dbReference type="VEuPathDB" id="PlasmoDB:C922_01226"/>
<feature type="region of interest" description="Disordered" evidence="1">
    <location>
        <begin position="216"/>
        <end position="259"/>
    </location>
</feature>
<dbReference type="EMBL" id="KI965463">
    <property type="protein sequence ID" value="EUD68208.1"/>
    <property type="molecule type" value="Genomic_DNA"/>
</dbReference>
<evidence type="ECO:0000259" key="2">
    <source>
        <dbReference type="Pfam" id="PF05018"/>
    </source>
</evidence>
<reference evidence="3 4" key="1">
    <citation type="submission" date="2013-02" db="EMBL/GenBank/DDBJ databases">
        <title>The Genome Sequence of Plasmodium inui San Antonio 1.</title>
        <authorList>
            <consortium name="The Broad Institute Genome Sequencing Platform"/>
            <consortium name="The Broad Institute Genome Sequencing Center for Infectious Disease"/>
            <person name="Neafsey D."/>
            <person name="Cheeseman I."/>
            <person name="Volkman S."/>
            <person name="Adams J."/>
            <person name="Walker B."/>
            <person name="Young S.K."/>
            <person name="Zeng Q."/>
            <person name="Gargeya S."/>
            <person name="Fitzgerald M."/>
            <person name="Haas B."/>
            <person name="Abouelleil A."/>
            <person name="Alvarado L."/>
            <person name="Arachchi H.M."/>
            <person name="Berlin A.M."/>
            <person name="Chapman S.B."/>
            <person name="Dewar J."/>
            <person name="Goldberg J."/>
            <person name="Griggs A."/>
            <person name="Gujja S."/>
            <person name="Hansen M."/>
            <person name="Howarth C."/>
            <person name="Imamovic A."/>
            <person name="Larimer J."/>
            <person name="McCowan C."/>
            <person name="Murphy C."/>
            <person name="Neiman D."/>
            <person name="Pearson M."/>
            <person name="Priest M."/>
            <person name="Roberts A."/>
            <person name="Saif S."/>
            <person name="Shea T."/>
            <person name="Sisk P."/>
            <person name="Sykes S."/>
            <person name="Wortman J."/>
            <person name="Nusbaum C."/>
            <person name="Birren B."/>
        </authorList>
    </citation>
    <scope>NUCLEOTIDE SEQUENCE [LARGE SCALE GENOMIC DNA]</scope>
    <source>
        <strain evidence="3 4">San Antonio 1</strain>
    </source>
</reference>
<dbReference type="PANTHER" id="PTHR12458">
    <property type="entry name" value="ORF PROTEIN"/>
    <property type="match status" value="1"/>
</dbReference>
<organism evidence="3 4">
    <name type="scientific">Plasmodium inui San Antonio 1</name>
    <dbReference type="NCBI Taxonomy" id="1237626"/>
    <lineage>
        <taxon>Eukaryota</taxon>
        <taxon>Sar</taxon>
        <taxon>Alveolata</taxon>
        <taxon>Apicomplexa</taxon>
        <taxon>Aconoidasida</taxon>
        <taxon>Haemosporida</taxon>
        <taxon>Plasmodiidae</taxon>
        <taxon>Plasmodium</taxon>
        <taxon>Plasmodium (Plasmodium)</taxon>
    </lineage>
</organism>
<evidence type="ECO:0000313" key="4">
    <source>
        <dbReference type="Proteomes" id="UP000030640"/>
    </source>
</evidence>
<evidence type="ECO:0000313" key="3">
    <source>
        <dbReference type="EMBL" id="EUD68208.1"/>
    </source>
</evidence>
<evidence type="ECO:0000256" key="1">
    <source>
        <dbReference type="SAM" id="MobiDB-lite"/>
    </source>
</evidence>
<feature type="domain" description="CFA20" evidence="2">
    <location>
        <begin position="1"/>
        <end position="184"/>
    </location>
</feature>
<feature type="compositionally biased region" description="Acidic residues" evidence="1">
    <location>
        <begin position="299"/>
        <end position="312"/>
    </location>
</feature>
<sequence>MYRNKYQPNILSLLLSAGSKPLDLWKTKTKKGCVRKVLDDTIKLSAIEIMSENTSDSYIYTAPEKFSSLGISLPFIVLIVKNMNKYFSFRISIMDDKKCRRTFRISNFQTVTRLSNKWCTMPMILNEGWNIIQINLAEYTQKAFRTKYMETVEMQINASIRIRCIYFCDKLYSNDELKEEYKIFCKKKEKIKYVPPKCLNKPLKKMAIKSVVSGGVSKGGEGTLPTDTEQKETTGDPLTKENSEQPDVEPTGQKNLQSTDMVEGIELYQESTDDPFFGDKNDGEGTSLAQVIGGEEPLVEGEAPNEAEEEAANEVANGVANEATNDAANETANEEANEDAEHLAHIKTLEMDVTNVLYEDVNYETYNNDDN</sequence>